<protein>
    <submittedName>
        <fullName evidence="2">Uncharacterized protein</fullName>
    </submittedName>
</protein>
<keyword evidence="3" id="KW-1185">Reference proteome</keyword>
<dbReference type="STRING" id="997296.PB1_17134"/>
<feature type="transmembrane region" description="Helical" evidence="1">
    <location>
        <begin position="6"/>
        <end position="23"/>
    </location>
</feature>
<keyword evidence="1" id="KW-0472">Membrane</keyword>
<dbReference type="AlphaFoldDB" id="I3DYI1"/>
<sequence>MAEGCYFAFYWTCGILAAIIGIYEEKRLDRVR</sequence>
<keyword evidence="1" id="KW-0812">Transmembrane</keyword>
<name>I3DYI1_BACMT</name>
<dbReference type="EMBL" id="AFEU01000003">
    <property type="protein sequence ID" value="EIJ79302.1"/>
    <property type="molecule type" value="Genomic_DNA"/>
</dbReference>
<evidence type="ECO:0000313" key="3">
    <source>
        <dbReference type="Proteomes" id="UP000010523"/>
    </source>
</evidence>
<evidence type="ECO:0000256" key="1">
    <source>
        <dbReference type="SAM" id="Phobius"/>
    </source>
</evidence>
<gene>
    <name evidence="2" type="ORF">PB1_17134</name>
</gene>
<organism evidence="2 3">
    <name type="scientific">Bacillus methanolicus PB1</name>
    <dbReference type="NCBI Taxonomy" id="997296"/>
    <lineage>
        <taxon>Bacteria</taxon>
        <taxon>Bacillati</taxon>
        <taxon>Bacillota</taxon>
        <taxon>Bacilli</taxon>
        <taxon>Bacillales</taxon>
        <taxon>Bacillaceae</taxon>
        <taxon>Bacillus</taxon>
    </lineage>
</organism>
<proteinExistence type="predicted"/>
<keyword evidence="1" id="KW-1133">Transmembrane helix</keyword>
<evidence type="ECO:0000313" key="2">
    <source>
        <dbReference type="EMBL" id="EIJ79302.1"/>
    </source>
</evidence>
<comment type="caution">
    <text evidence="2">The sequence shown here is derived from an EMBL/GenBank/DDBJ whole genome shotgun (WGS) entry which is preliminary data.</text>
</comment>
<accession>I3DYI1</accession>
<reference evidence="2 3" key="1">
    <citation type="journal article" date="2012" name="Appl. Environ. Microbiol.">
        <title>Genome Sequence of Thermotolerant Bacillus methanolicus: Features and Regulation Related to Methylotrophy and Production of L-Lysine and L-Glutamate from Methanol.</title>
        <authorList>
            <person name="Heggeset T.M."/>
            <person name="Krog A."/>
            <person name="Balzer S."/>
            <person name="Wentzel A."/>
            <person name="Ellingsen T.E."/>
            <person name="Brautaset T."/>
        </authorList>
    </citation>
    <scope>NUCLEOTIDE SEQUENCE [LARGE SCALE GENOMIC DNA]</scope>
    <source>
        <strain evidence="2 3">PB1</strain>
    </source>
</reference>
<dbReference type="Proteomes" id="UP000010523">
    <property type="component" value="Unassembled WGS sequence"/>
</dbReference>